<proteinExistence type="inferred from homology"/>
<dbReference type="GO" id="GO:0003677">
    <property type="term" value="F:DNA binding"/>
    <property type="evidence" value="ECO:0007669"/>
    <property type="project" value="UniProtKB-KW"/>
</dbReference>
<protein>
    <submittedName>
        <fullName evidence="4">DNA-binding transcriptional regulator, FrmR family</fullName>
    </submittedName>
</protein>
<dbReference type="InterPro" id="IPR038390">
    <property type="entry name" value="Metal_Tscrpt_repr_sf"/>
</dbReference>
<name>A0A1G7CDQ5_9ACTO</name>
<keyword evidence="5" id="KW-1185">Reference proteome</keyword>
<keyword evidence="4" id="KW-0238">DNA-binding</keyword>
<evidence type="ECO:0000256" key="2">
    <source>
        <dbReference type="ARBA" id="ARBA00023008"/>
    </source>
</evidence>
<dbReference type="Pfam" id="PF02583">
    <property type="entry name" value="Trns_repr_metal"/>
    <property type="match status" value="1"/>
</dbReference>
<organism evidence="4 5">
    <name type="scientific">Actinobaculum suis</name>
    <dbReference type="NCBI Taxonomy" id="1657"/>
    <lineage>
        <taxon>Bacteria</taxon>
        <taxon>Bacillati</taxon>
        <taxon>Actinomycetota</taxon>
        <taxon>Actinomycetes</taxon>
        <taxon>Actinomycetales</taxon>
        <taxon>Actinomycetaceae</taxon>
        <taxon>Actinobaculum</taxon>
    </lineage>
</organism>
<comment type="similarity">
    <text evidence="1">Belongs to the CsoR family.</text>
</comment>
<dbReference type="EMBL" id="FNAU01000007">
    <property type="protein sequence ID" value="SDE37373.1"/>
    <property type="molecule type" value="Genomic_DNA"/>
</dbReference>
<dbReference type="GO" id="GO:0045892">
    <property type="term" value="P:negative regulation of DNA-templated transcription"/>
    <property type="evidence" value="ECO:0007669"/>
    <property type="project" value="UniProtKB-ARBA"/>
</dbReference>
<feature type="region of interest" description="Disordered" evidence="3">
    <location>
        <begin position="25"/>
        <end position="65"/>
    </location>
</feature>
<dbReference type="CDD" id="cd10148">
    <property type="entry name" value="CsoR-like_DUF156"/>
    <property type="match status" value="1"/>
</dbReference>
<dbReference type="Proteomes" id="UP000182744">
    <property type="component" value="Unassembled WGS sequence"/>
</dbReference>
<evidence type="ECO:0000313" key="4">
    <source>
        <dbReference type="EMBL" id="SDE37373.1"/>
    </source>
</evidence>
<dbReference type="PANTHER" id="PTHR33677">
    <property type="entry name" value="TRANSCRIPTIONAL REPRESSOR FRMR-RELATED"/>
    <property type="match status" value="1"/>
</dbReference>
<keyword evidence="2" id="KW-0186">Copper</keyword>
<evidence type="ECO:0000256" key="1">
    <source>
        <dbReference type="ARBA" id="ARBA00005428"/>
    </source>
</evidence>
<dbReference type="AlphaFoldDB" id="A0A1G7CDQ5"/>
<dbReference type="PANTHER" id="PTHR33677:SF3">
    <property type="entry name" value="COPPER-SENSING TRANSCRIPTIONAL REPRESSOR RICR"/>
    <property type="match status" value="1"/>
</dbReference>
<evidence type="ECO:0000256" key="3">
    <source>
        <dbReference type="SAM" id="MobiDB-lite"/>
    </source>
</evidence>
<evidence type="ECO:0000313" key="5">
    <source>
        <dbReference type="Proteomes" id="UP000182744"/>
    </source>
</evidence>
<gene>
    <name evidence="4" type="ORF">SAMN05421878_10768</name>
</gene>
<dbReference type="InterPro" id="IPR003735">
    <property type="entry name" value="Metal_Tscrpt_repr"/>
</dbReference>
<reference evidence="5" key="1">
    <citation type="submission" date="2016-10" db="EMBL/GenBank/DDBJ databases">
        <authorList>
            <person name="Varghese N."/>
        </authorList>
    </citation>
    <scope>NUCLEOTIDE SEQUENCE [LARGE SCALE GENOMIC DNA]</scope>
    <source>
        <strain evidence="5">DSM 20639</strain>
    </source>
</reference>
<sequence>MRGKHGVRAGRGVVNIPPWGMMRAMAKQEKTAPEPENTAPKQREGAAPEPENTTHPHGYIQDKERYARRMKRIAGQVRGIERMIDEGKYCIDILTQISALTAALESVGIALLDDHMRHCVSEAVREGGDVAEEKLAELSTAIARFVRS</sequence>
<dbReference type="Gene3D" id="1.20.58.1000">
    <property type="entry name" value="Metal-sensitive repressor, helix protomer"/>
    <property type="match status" value="1"/>
</dbReference>
<accession>A0A1G7CDQ5</accession>
<dbReference type="GO" id="GO:0046872">
    <property type="term" value="F:metal ion binding"/>
    <property type="evidence" value="ECO:0007669"/>
    <property type="project" value="InterPro"/>
</dbReference>